<dbReference type="Gene3D" id="3.50.50.60">
    <property type="entry name" value="FAD/NAD(P)-binding domain"/>
    <property type="match status" value="2"/>
</dbReference>
<comment type="similarity">
    <text evidence="2">Belongs to the GMC oxidoreductase family.</text>
</comment>
<evidence type="ECO:0000256" key="1">
    <source>
        <dbReference type="ARBA" id="ARBA00001974"/>
    </source>
</evidence>
<dbReference type="InterPro" id="IPR007867">
    <property type="entry name" value="GMC_OxRtase_C"/>
</dbReference>
<comment type="cofactor">
    <cofactor evidence="1">
        <name>FAD</name>
        <dbReference type="ChEBI" id="CHEBI:57692"/>
    </cofactor>
</comment>
<gene>
    <name evidence="8" type="ORF">JCM31447_15650</name>
</gene>
<dbReference type="AlphaFoldDB" id="A0A4P2VW02"/>
<dbReference type="Pfam" id="PF01266">
    <property type="entry name" value="DAO"/>
    <property type="match status" value="1"/>
</dbReference>
<dbReference type="Pfam" id="PF05199">
    <property type="entry name" value="GMC_oxred_C"/>
    <property type="match status" value="1"/>
</dbReference>
<dbReference type="OrthoDB" id="9787779at2"/>
<feature type="domain" description="FAD dependent oxidoreductase" evidence="6">
    <location>
        <begin position="9"/>
        <end position="47"/>
    </location>
</feature>
<dbReference type="KEGG" id="sbf:JCM31447_15650"/>
<reference evidence="8 9" key="1">
    <citation type="submission" date="2018-12" db="EMBL/GenBank/DDBJ databases">
        <title>Rubrispira sanarue gen. nov., sp., nov., a member of the order Silvanigrellales, isolated from a brackish lake in Hamamatsu Japan.</title>
        <authorList>
            <person name="Maejima Y."/>
            <person name="Iino T."/>
            <person name="Muraguchi Y."/>
            <person name="Fukuda K."/>
            <person name="Nojiri H."/>
            <person name="Ohkuma M."/>
            <person name="Moriuchi R."/>
            <person name="Dohra H."/>
            <person name="Kimbara K."/>
            <person name="Shintani M."/>
        </authorList>
    </citation>
    <scope>NUCLEOTIDE SEQUENCE [LARGE SCALE GENOMIC DNA]</scope>
    <source>
        <strain evidence="8 9">RF1110005</strain>
    </source>
</reference>
<dbReference type="GO" id="GO:0016614">
    <property type="term" value="F:oxidoreductase activity, acting on CH-OH group of donors"/>
    <property type="evidence" value="ECO:0007669"/>
    <property type="project" value="InterPro"/>
</dbReference>
<keyword evidence="9" id="KW-1185">Reference proteome</keyword>
<dbReference type="InterPro" id="IPR036188">
    <property type="entry name" value="FAD/NAD-bd_sf"/>
</dbReference>
<dbReference type="EMBL" id="AP019368">
    <property type="protein sequence ID" value="BBH53122.1"/>
    <property type="molecule type" value="Genomic_DNA"/>
</dbReference>
<sequence>MSNEIISADVVVVGSGVAGSLVAYELSRMGIKNIILLEAGPKIARQAIVNNFYKSIDSHNYMEPYPMAIHAPHPNPSHPEGYIIEKGANRYNTQYMRVVGGTTWHWAGCTWRLVPNDFKIKTLYGIGRDWPLQYNELEPFYELMEKEMGVSGNDDLGSPRKSDYPMKGLAFTYMDSYIEKKLAPKYKVILEPLAKNSVEYDSRPPCCGNNNCMPICPIGAQYSAIIHVEKAEKNGVRLMENSVAYFIETDSNLTVTAIYIKTPSGQKKVVKGKYFVLAANGIEIPKLLLLSTSEKNPRGVANRSDLVGRFLMDHPGINRTVTLKDPIYGGRGPVELSAILEYRDGNLRKTMASKKIHFGTQVNFKEISDSLIEQGYTGNELKEKFKYRAIRTFGIGSFHEQLPDFNNRVSLSNKVDAIGIKRPLIHYSIEDYVKKSGVDTIAKMNEIAKMLGAEEITKAKGFDPNNHIMGTTIMGSTEKDSVVNKDCRTHENNNLYIASSSVMPSSACVNPTGTIAALSLRIANTIYKQIAK</sequence>
<evidence type="ECO:0000256" key="3">
    <source>
        <dbReference type="ARBA" id="ARBA00022630"/>
    </source>
</evidence>
<keyword evidence="3" id="KW-0285">Flavoprotein</keyword>
<dbReference type="InterPro" id="IPR006076">
    <property type="entry name" value="FAD-dep_OxRdtase"/>
</dbReference>
<evidence type="ECO:0000313" key="8">
    <source>
        <dbReference type="EMBL" id="BBH53122.1"/>
    </source>
</evidence>
<evidence type="ECO:0000256" key="2">
    <source>
        <dbReference type="ARBA" id="ARBA00010790"/>
    </source>
</evidence>
<protein>
    <submittedName>
        <fullName evidence="8">GMC family oxidoreductase</fullName>
    </submittedName>
</protein>
<keyword evidence="5" id="KW-0560">Oxidoreductase</keyword>
<accession>A0A4P2VW02</accession>
<evidence type="ECO:0000256" key="5">
    <source>
        <dbReference type="ARBA" id="ARBA00023002"/>
    </source>
</evidence>
<evidence type="ECO:0000259" key="7">
    <source>
        <dbReference type="Pfam" id="PF05199"/>
    </source>
</evidence>
<name>A0A4P2VW02_FLUSA</name>
<feature type="domain" description="Glucose-methanol-choline oxidoreductase C-terminal" evidence="7">
    <location>
        <begin position="407"/>
        <end position="518"/>
    </location>
</feature>
<proteinExistence type="inferred from homology"/>
<evidence type="ECO:0000313" key="9">
    <source>
        <dbReference type="Proteomes" id="UP000291236"/>
    </source>
</evidence>
<dbReference type="SUPFAM" id="SSF51905">
    <property type="entry name" value="FAD/NAD(P)-binding domain"/>
    <property type="match status" value="1"/>
</dbReference>
<dbReference type="InterPro" id="IPR051473">
    <property type="entry name" value="P2Ox-like"/>
</dbReference>
<dbReference type="Proteomes" id="UP000291236">
    <property type="component" value="Chromosome"/>
</dbReference>
<keyword evidence="4" id="KW-0274">FAD</keyword>
<organism evidence="8 9">
    <name type="scientific">Fluviispira sanaruensis</name>
    <dbReference type="NCBI Taxonomy" id="2493639"/>
    <lineage>
        <taxon>Bacteria</taxon>
        <taxon>Pseudomonadati</taxon>
        <taxon>Bdellovibrionota</taxon>
        <taxon>Oligoflexia</taxon>
        <taxon>Silvanigrellales</taxon>
        <taxon>Silvanigrellaceae</taxon>
        <taxon>Fluviispira</taxon>
    </lineage>
</organism>
<dbReference type="PANTHER" id="PTHR42784:SF1">
    <property type="entry name" value="PYRANOSE 2-OXIDASE"/>
    <property type="match status" value="1"/>
</dbReference>
<dbReference type="RefSeq" id="WP_130608338.1">
    <property type="nucleotide sequence ID" value="NZ_AP019368.1"/>
</dbReference>
<evidence type="ECO:0000256" key="4">
    <source>
        <dbReference type="ARBA" id="ARBA00022827"/>
    </source>
</evidence>
<evidence type="ECO:0000259" key="6">
    <source>
        <dbReference type="Pfam" id="PF01266"/>
    </source>
</evidence>
<dbReference type="PANTHER" id="PTHR42784">
    <property type="entry name" value="PYRANOSE 2-OXIDASE"/>
    <property type="match status" value="1"/>
</dbReference>